<dbReference type="InterPro" id="IPR009061">
    <property type="entry name" value="DNA-bd_dom_put_sf"/>
</dbReference>
<evidence type="ECO:0000313" key="1">
    <source>
        <dbReference type="EMBL" id="NJP93946.1"/>
    </source>
</evidence>
<accession>A0ABX1BDV5</accession>
<gene>
    <name evidence="1" type="ORF">HCN51_31680</name>
</gene>
<reference evidence="1 2" key="1">
    <citation type="submission" date="2020-03" db="EMBL/GenBank/DDBJ databases">
        <title>WGS of actinomycetes isolated from Thailand.</title>
        <authorList>
            <person name="Thawai C."/>
        </authorList>
    </citation>
    <scope>NUCLEOTIDE SEQUENCE [LARGE SCALE GENOMIC DNA]</scope>
    <source>
        <strain evidence="1 2">FMUSA5-5</strain>
    </source>
</reference>
<dbReference type="Proteomes" id="UP000696294">
    <property type="component" value="Unassembled WGS sequence"/>
</dbReference>
<dbReference type="RefSeq" id="WP_168014453.1">
    <property type="nucleotide sequence ID" value="NZ_JAATEP010000026.1"/>
</dbReference>
<comment type="caution">
    <text evidence="1">The sequence shown here is derived from an EMBL/GenBank/DDBJ whole genome shotgun (WGS) entry which is preliminary data.</text>
</comment>
<keyword evidence="2" id="KW-1185">Reference proteome</keyword>
<dbReference type="SUPFAM" id="SSF46955">
    <property type="entry name" value="Putative DNA-binding domain"/>
    <property type="match status" value="1"/>
</dbReference>
<protein>
    <submittedName>
        <fullName evidence="1">Helix-turn-helix domain-containing protein</fullName>
    </submittedName>
</protein>
<sequence>MSELMDVVTLVRDALDIPEGATPAGAKIRGKVLRARADRALALLDACIQGEDTAAAAGELRDWMAKNPIRYVTAEEARRLVAAQDVAGEPLEEVRAGSAEAGVLPLPRRGLPPWMGPSYLARLWSVHPSTVTRWSDLGLLTASWSGGARRFSREAVHEFVRYAVPVRLLTPGMVVQHPEWAEGMPVRIASADEGGNGKWQVTYTLYSSTAANTAVQAAPPCRGGRMVLRYPGHGLRTSDRRANR</sequence>
<proteinExistence type="predicted"/>
<organism evidence="1 2">
    <name type="scientific">Nonomuraea composti</name>
    <dbReference type="NCBI Taxonomy" id="2720023"/>
    <lineage>
        <taxon>Bacteria</taxon>
        <taxon>Bacillati</taxon>
        <taxon>Actinomycetota</taxon>
        <taxon>Actinomycetes</taxon>
        <taxon>Streptosporangiales</taxon>
        <taxon>Streptosporangiaceae</taxon>
        <taxon>Nonomuraea</taxon>
    </lineage>
</organism>
<name>A0ABX1BDV5_9ACTN</name>
<evidence type="ECO:0000313" key="2">
    <source>
        <dbReference type="Proteomes" id="UP000696294"/>
    </source>
</evidence>
<dbReference type="EMBL" id="JAATEP010000026">
    <property type="protein sequence ID" value="NJP93946.1"/>
    <property type="molecule type" value="Genomic_DNA"/>
</dbReference>